<dbReference type="SUPFAM" id="SSF75420">
    <property type="entry name" value="YhbC-like, N-terminal domain"/>
    <property type="match status" value="1"/>
</dbReference>
<dbReference type="EMBL" id="VSSQ01022019">
    <property type="protein sequence ID" value="MPM68017.1"/>
    <property type="molecule type" value="Genomic_DNA"/>
</dbReference>
<dbReference type="InterPro" id="IPR028998">
    <property type="entry name" value="RimP_C"/>
</dbReference>
<keyword evidence="2" id="KW-0690">Ribosome biogenesis</keyword>
<evidence type="ECO:0000313" key="5">
    <source>
        <dbReference type="EMBL" id="MPM68017.1"/>
    </source>
</evidence>
<feature type="domain" description="Ribosome maturation factor RimP C-terminal" evidence="4">
    <location>
        <begin position="99"/>
        <end position="142"/>
    </location>
</feature>
<proteinExistence type="inferred from homology"/>
<dbReference type="Gene3D" id="3.30.300.70">
    <property type="entry name" value="RimP-like superfamily, N-terminal"/>
    <property type="match status" value="1"/>
</dbReference>
<dbReference type="InterPro" id="IPR035956">
    <property type="entry name" value="RimP_N_sf"/>
</dbReference>
<dbReference type="HAMAP" id="MF_01077">
    <property type="entry name" value="RimP"/>
    <property type="match status" value="1"/>
</dbReference>
<reference evidence="5" key="1">
    <citation type="submission" date="2019-08" db="EMBL/GenBank/DDBJ databases">
        <authorList>
            <person name="Kucharzyk K."/>
            <person name="Murdoch R.W."/>
            <person name="Higgins S."/>
            <person name="Loffler F."/>
        </authorList>
    </citation>
    <scope>NUCLEOTIDE SEQUENCE</scope>
</reference>
<dbReference type="PANTHER" id="PTHR33867:SF1">
    <property type="entry name" value="RIBOSOME MATURATION FACTOR RIMP"/>
    <property type="match status" value="1"/>
</dbReference>
<protein>
    <submittedName>
        <fullName evidence="5">Ribosome maturation factor RimP</fullName>
    </submittedName>
</protein>
<dbReference type="Pfam" id="PF17384">
    <property type="entry name" value="DUF150_C"/>
    <property type="match status" value="1"/>
</dbReference>
<name>A0A645BS06_9ZZZZ</name>
<dbReference type="GO" id="GO:0006412">
    <property type="term" value="P:translation"/>
    <property type="evidence" value="ECO:0007669"/>
    <property type="project" value="TreeGrafter"/>
</dbReference>
<dbReference type="GO" id="GO:0005829">
    <property type="term" value="C:cytosol"/>
    <property type="evidence" value="ECO:0007669"/>
    <property type="project" value="TreeGrafter"/>
</dbReference>
<accession>A0A645BS06</accession>
<evidence type="ECO:0000256" key="1">
    <source>
        <dbReference type="ARBA" id="ARBA00022490"/>
    </source>
</evidence>
<dbReference type="AlphaFoldDB" id="A0A645BS06"/>
<evidence type="ECO:0000259" key="4">
    <source>
        <dbReference type="Pfam" id="PF17384"/>
    </source>
</evidence>
<dbReference type="NCBIfam" id="NF002531">
    <property type="entry name" value="PRK02001.1"/>
    <property type="match status" value="1"/>
</dbReference>
<sequence length="173" mass="20015">MKGGGAIRLLFLFSYNYSMIEKRTVCQIVEEWLEGKDYFLVEVTVNSDDKIVVEIDHAEGVWIEDCVDLSRFIESKLNREEEDYELEVGSAGIGQPFKVLQQYRIHIGCDVEVLTKEGRKLIGVLKDADEDKFVVSVQKKKKVEGSKRPKVEEEDEAFAYDQIKYTKYLISFK</sequence>
<comment type="caution">
    <text evidence="5">The sequence shown here is derived from an EMBL/GenBank/DDBJ whole genome shotgun (WGS) entry which is preliminary data.</text>
</comment>
<dbReference type="PANTHER" id="PTHR33867">
    <property type="entry name" value="RIBOSOME MATURATION FACTOR RIMP"/>
    <property type="match status" value="1"/>
</dbReference>
<dbReference type="InterPro" id="IPR003728">
    <property type="entry name" value="Ribosome_maturation_RimP"/>
</dbReference>
<organism evidence="5">
    <name type="scientific">bioreactor metagenome</name>
    <dbReference type="NCBI Taxonomy" id="1076179"/>
    <lineage>
        <taxon>unclassified sequences</taxon>
        <taxon>metagenomes</taxon>
        <taxon>ecological metagenomes</taxon>
    </lineage>
</organism>
<dbReference type="Pfam" id="PF02576">
    <property type="entry name" value="RimP_N"/>
    <property type="match status" value="1"/>
</dbReference>
<feature type="domain" description="Ribosome maturation factor RimP N-terminal" evidence="3">
    <location>
        <begin position="28"/>
        <end position="93"/>
    </location>
</feature>
<evidence type="ECO:0000256" key="2">
    <source>
        <dbReference type="ARBA" id="ARBA00022517"/>
    </source>
</evidence>
<evidence type="ECO:0000259" key="3">
    <source>
        <dbReference type="Pfam" id="PF02576"/>
    </source>
</evidence>
<gene>
    <name evidence="5" type="primary">rimP_29</name>
    <name evidence="5" type="ORF">SDC9_114943</name>
</gene>
<dbReference type="InterPro" id="IPR028989">
    <property type="entry name" value="RimP_N"/>
</dbReference>
<dbReference type="GO" id="GO:0000028">
    <property type="term" value="P:ribosomal small subunit assembly"/>
    <property type="evidence" value="ECO:0007669"/>
    <property type="project" value="TreeGrafter"/>
</dbReference>
<keyword evidence="1" id="KW-0963">Cytoplasm</keyword>